<sequence length="55" mass="5832">MTIGLEQDECVETTVKITVVGEQVPQQEYILNVADAAVTVGQTDDQSILTAVGPL</sequence>
<accession>A0AAI8R6H6</accession>
<dbReference type="Proteomes" id="UP000509460">
    <property type="component" value="Chromosome"/>
</dbReference>
<dbReference type="AlphaFoldDB" id="A0AAI8R6H6"/>
<proteinExistence type="predicted"/>
<gene>
    <name evidence="1" type="ORF">EM151A_0484</name>
</gene>
<evidence type="ECO:0000313" key="2">
    <source>
        <dbReference type="Proteomes" id="UP000509460"/>
    </source>
</evidence>
<reference evidence="1 2" key="1">
    <citation type="submission" date="2019-07" db="EMBL/GenBank/DDBJ databases">
        <title>antibiotic susceptibility of plant-derived lactic acid bacteria.</title>
        <authorList>
            <person name="Sugiyama M."/>
            <person name="Noda M."/>
        </authorList>
    </citation>
    <scope>NUCLEOTIDE SEQUENCE [LARGE SCALE GENOMIC DNA]</scope>
    <source>
        <strain evidence="1 2">15-1A</strain>
    </source>
</reference>
<evidence type="ECO:0000313" key="1">
    <source>
        <dbReference type="EMBL" id="BBM13725.1"/>
    </source>
</evidence>
<name>A0AAI8R6H6_ENTMU</name>
<organism evidence="1 2">
    <name type="scientific">Enterococcus mundtii</name>
    <dbReference type="NCBI Taxonomy" id="53346"/>
    <lineage>
        <taxon>Bacteria</taxon>
        <taxon>Bacillati</taxon>
        <taxon>Bacillota</taxon>
        <taxon>Bacilli</taxon>
        <taxon>Lactobacillales</taxon>
        <taxon>Enterococcaceae</taxon>
        <taxon>Enterococcus</taxon>
    </lineage>
</organism>
<protein>
    <submittedName>
        <fullName evidence="1">Uncharacterized protein</fullName>
    </submittedName>
</protein>
<dbReference type="RefSeq" id="WP_023519947.1">
    <property type="nucleotide sequence ID" value="NZ_AP019810.1"/>
</dbReference>
<dbReference type="EMBL" id="AP019810">
    <property type="protein sequence ID" value="BBM13725.1"/>
    <property type="molecule type" value="Genomic_DNA"/>
</dbReference>